<dbReference type="Pfam" id="PF10713">
    <property type="entry name" value="DUF2509"/>
    <property type="match status" value="1"/>
</dbReference>
<name>A0ABU8JIN6_DICCH</name>
<organism evidence="2 3">
    <name type="scientific">Dickeya chrysanthemi</name>
    <name type="common">Pectobacterium chrysanthemi</name>
    <name type="synonym">Erwinia chrysanthemi</name>
    <dbReference type="NCBI Taxonomy" id="556"/>
    <lineage>
        <taxon>Bacteria</taxon>
        <taxon>Pseudomonadati</taxon>
        <taxon>Pseudomonadota</taxon>
        <taxon>Gammaproteobacteria</taxon>
        <taxon>Enterobacterales</taxon>
        <taxon>Pectobacteriaceae</taxon>
        <taxon>Dickeya</taxon>
    </lineage>
</organism>
<dbReference type="RefSeq" id="WP_226052470.1">
    <property type="nucleotide sequence ID" value="NZ_CP161827.1"/>
</dbReference>
<keyword evidence="3" id="KW-1185">Reference proteome</keyword>
<dbReference type="InterPro" id="IPR019652">
    <property type="entry name" value="DUF2509"/>
</dbReference>
<comment type="caution">
    <text evidence="2">The sequence shown here is derived from an EMBL/GenBank/DDBJ whole genome shotgun (WGS) entry which is preliminary data.</text>
</comment>
<reference evidence="2 3" key="1">
    <citation type="submission" date="2024-03" db="EMBL/GenBank/DDBJ databases">
        <title>Analysis of soft rot Pectobacteriaceae population diversity in US potato growing regions between 2016 and 2022.</title>
        <authorList>
            <person name="Ma X."/>
            <person name="Zhang X."/>
            <person name="Stodghill P."/>
            <person name="Rioux R."/>
            <person name="Babler B."/>
            <person name="Shrestha S."/>
            <person name="Babler B."/>
            <person name="Rivedal H."/>
            <person name="Frost K."/>
            <person name="Hao J."/>
            <person name="Secor G."/>
            <person name="Swingle B."/>
        </authorList>
    </citation>
    <scope>NUCLEOTIDE SEQUENCE [LARGE SCALE GENOMIC DNA]</scope>
    <source>
        <strain evidence="2 3">SR64</strain>
    </source>
</reference>
<accession>A0ABU8JIN6</accession>
<evidence type="ECO:0000313" key="2">
    <source>
        <dbReference type="EMBL" id="MEI7062856.1"/>
    </source>
</evidence>
<gene>
    <name evidence="2" type="ORF">WCU84_04090</name>
</gene>
<keyword evidence="1" id="KW-1133">Transmembrane helix</keyword>
<keyword evidence="1" id="KW-0472">Membrane</keyword>
<keyword evidence="1" id="KW-0812">Transmembrane</keyword>
<protein>
    <submittedName>
        <fullName evidence="2">YgdB family protein</fullName>
    </submittedName>
</protein>
<feature type="transmembrane region" description="Helical" evidence="1">
    <location>
        <begin position="6"/>
        <end position="28"/>
    </location>
</feature>
<sequence length="148" mass="16607">MQGRQQQGSILVVVMLVMMIGMLMLGGLQRQLDVQLRQDIDEQRFWQAFNQGVSSLNWGISLQWQIIEGWQCQAQPSAQLRVCLRINSENRYGLLRAEGNVIGERQPLAFYHRVVADVAATGGRIQPVAGGWSDFCPETMEFACAPTP</sequence>
<evidence type="ECO:0000313" key="3">
    <source>
        <dbReference type="Proteomes" id="UP001359469"/>
    </source>
</evidence>
<dbReference type="EMBL" id="JBBBOO010000002">
    <property type="protein sequence ID" value="MEI7062856.1"/>
    <property type="molecule type" value="Genomic_DNA"/>
</dbReference>
<evidence type="ECO:0000256" key="1">
    <source>
        <dbReference type="SAM" id="Phobius"/>
    </source>
</evidence>
<dbReference type="Proteomes" id="UP001359469">
    <property type="component" value="Unassembled WGS sequence"/>
</dbReference>
<proteinExistence type="predicted"/>